<proteinExistence type="predicted"/>
<dbReference type="Proteomes" id="UP001500177">
    <property type="component" value="Unassembled WGS sequence"/>
</dbReference>
<dbReference type="EMBL" id="BAAALX010000004">
    <property type="protein sequence ID" value="GAA1511168.1"/>
    <property type="molecule type" value="Genomic_DNA"/>
</dbReference>
<keyword evidence="2" id="KW-1185">Reference proteome</keyword>
<protein>
    <submittedName>
        <fullName evidence="1">Uncharacterized protein</fullName>
    </submittedName>
</protein>
<comment type="caution">
    <text evidence="1">The sequence shown here is derived from an EMBL/GenBank/DDBJ whole genome shotgun (WGS) entry which is preliminary data.</text>
</comment>
<evidence type="ECO:0000313" key="1">
    <source>
        <dbReference type="EMBL" id="GAA1511168.1"/>
    </source>
</evidence>
<sequence length="198" mass="20770">MKRFFSGLRKKAIPTAVKDDDRFGTGLWRHNRDRFIRAVDRYYTTAVALHESRDSGGSAISGTASGAISGTASAGSSDGSVTAAPAKDPIDVIVDGTHRLNALVDVVDDLTATLHARHPVTGQVVPGPTRQAVGDSPELLTKASSKVGEAVLAASMARADESSGRSIDSSAEATVRFITDAEELLGRAREILAKVEAQ</sequence>
<organism evidence="1 2">
    <name type="scientific">Brevibacterium permense</name>
    <dbReference type="NCBI Taxonomy" id="234834"/>
    <lineage>
        <taxon>Bacteria</taxon>
        <taxon>Bacillati</taxon>
        <taxon>Actinomycetota</taxon>
        <taxon>Actinomycetes</taxon>
        <taxon>Micrococcales</taxon>
        <taxon>Brevibacteriaceae</taxon>
        <taxon>Brevibacterium</taxon>
    </lineage>
</organism>
<evidence type="ECO:0000313" key="2">
    <source>
        <dbReference type="Proteomes" id="UP001500177"/>
    </source>
</evidence>
<gene>
    <name evidence="1" type="ORF">GCM10009690_12880</name>
</gene>
<accession>A0ABN2A4H6</accession>
<reference evidence="1 2" key="1">
    <citation type="journal article" date="2019" name="Int. J. Syst. Evol. Microbiol.">
        <title>The Global Catalogue of Microorganisms (GCM) 10K type strain sequencing project: providing services to taxonomists for standard genome sequencing and annotation.</title>
        <authorList>
            <consortium name="The Broad Institute Genomics Platform"/>
            <consortium name="The Broad Institute Genome Sequencing Center for Infectious Disease"/>
            <person name="Wu L."/>
            <person name="Ma J."/>
        </authorList>
    </citation>
    <scope>NUCLEOTIDE SEQUENCE [LARGE SCALE GENOMIC DNA]</scope>
    <source>
        <strain evidence="1 2">JCM 13318</strain>
    </source>
</reference>
<name>A0ABN2A4H6_9MICO</name>
<dbReference type="RefSeq" id="WP_342589865.1">
    <property type="nucleotide sequence ID" value="NZ_BAAALX010000004.1"/>
</dbReference>